<reference evidence="1 2" key="1">
    <citation type="journal article" date="2018" name="Biotechnol. Biofuels">
        <title>Integrative visual omics of the white-rot fungus Polyporus brumalis exposes the biotechnological potential of its oxidative enzymes for delignifying raw plant biomass.</title>
        <authorList>
            <person name="Miyauchi S."/>
            <person name="Rancon A."/>
            <person name="Drula E."/>
            <person name="Hage H."/>
            <person name="Chaduli D."/>
            <person name="Favel A."/>
            <person name="Grisel S."/>
            <person name="Henrissat B."/>
            <person name="Herpoel-Gimbert I."/>
            <person name="Ruiz-Duenas F.J."/>
            <person name="Chevret D."/>
            <person name="Hainaut M."/>
            <person name="Lin J."/>
            <person name="Wang M."/>
            <person name="Pangilinan J."/>
            <person name="Lipzen A."/>
            <person name="Lesage-Meessen L."/>
            <person name="Navarro D."/>
            <person name="Riley R."/>
            <person name="Grigoriev I.V."/>
            <person name="Zhou S."/>
            <person name="Raouche S."/>
            <person name="Rosso M.N."/>
        </authorList>
    </citation>
    <scope>NUCLEOTIDE SEQUENCE [LARGE SCALE GENOMIC DNA]</scope>
    <source>
        <strain evidence="1 2">BRFM 1820</strain>
    </source>
</reference>
<evidence type="ECO:0000313" key="2">
    <source>
        <dbReference type="Proteomes" id="UP000256964"/>
    </source>
</evidence>
<dbReference type="Proteomes" id="UP000256964">
    <property type="component" value="Unassembled WGS sequence"/>
</dbReference>
<gene>
    <name evidence="1" type="ORF">OH76DRAFT_1337142</name>
</gene>
<dbReference type="EMBL" id="KZ857380">
    <property type="protein sequence ID" value="RDX56512.1"/>
    <property type="molecule type" value="Genomic_DNA"/>
</dbReference>
<proteinExistence type="predicted"/>
<dbReference type="OrthoDB" id="2797250at2759"/>
<organism evidence="1 2">
    <name type="scientific">Lentinus brumalis</name>
    <dbReference type="NCBI Taxonomy" id="2498619"/>
    <lineage>
        <taxon>Eukaryota</taxon>
        <taxon>Fungi</taxon>
        <taxon>Dikarya</taxon>
        <taxon>Basidiomycota</taxon>
        <taxon>Agaricomycotina</taxon>
        <taxon>Agaricomycetes</taxon>
        <taxon>Polyporales</taxon>
        <taxon>Polyporaceae</taxon>
        <taxon>Lentinus</taxon>
    </lineage>
</organism>
<name>A0A371DVD9_9APHY</name>
<dbReference type="AlphaFoldDB" id="A0A371DVD9"/>
<sequence length="156" mass="16188">RIAQTDLPDVAQSWQDLCLVSGGDIFTNEPCVTFAGVDGINALLGDADPCAQQDNADAMIDFAKSPGVTNADALIANAIAYRQHPRNAINVNGVVPATPYCQRAPRNAELQGIVNTQLDGVNAGIYGSVNIGLYAFGAVGTCPFGQNPDVSTCSCS</sequence>
<feature type="non-terminal residue" evidence="1">
    <location>
        <position position="156"/>
    </location>
</feature>
<accession>A0A371DVD9</accession>
<evidence type="ECO:0000313" key="1">
    <source>
        <dbReference type="EMBL" id="RDX56512.1"/>
    </source>
</evidence>
<protein>
    <submittedName>
        <fullName evidence="1">Uncharacterized protein</fullName>
    </submittedName>
</protein>
<keyword evidence="2" id="KW-1185">Reference proteome</keyword>